<evidence type="ECO:0000313" key="1">
    <source>
        <dbReference type="EMBL" id="MCL2913302.1"/>
    </source>
</evidence>
<dbReference type="EMBL" id="JAKIKT010000002">
    <property type="protein sequence ID" value="MCL2913302.1"/>
    <property type="molecule type" value="Genomic_DNA"/>
</dbReference>
<organism evidence="1 2">
    <name type="scientific">Shewanella corallii</name>
    <dbReference type="NCBI Taxonomy" id="560080"/>
    <lineage>
        <taxon>Bacteria</taxon>
        <taxon>Pseudomonadati</taxon>
        <taxon>Pseudomonadota</taxon>
        <taxon>Gammaproteobacteria</taxon>
        <taxon>Alteromonadales</taxon>
        <taxon>Shewanellaceae</taxon>
        <taxon>Shewanella</taxon>
    </lineage>
</organism>
<comment type="caution">
    <text evidence="1">The sequence shown here is derived from an EMBL/GenBank/DDBJ whole genome shotgun (WGS) entry which is preliminary data.</text>
</comment>
<dbReference type="RefSeq" id="WP_115135686.1">
    <property type="nucleotide sequence ID" value="NZ_JAKIKT010000002.1"/>
</dbReference>
<gene>
    <name evidence="1" type="ORF">L2725_05810</name>
</gene>
<accession>A0ABT0N4D4</accession>
<proteinExistence type="predicted"/>
<protein>
    <submittedName>
        <fullName evidence="1">Cytoplasmic protein</fullName>
    </submittedName>
</protein>
<reference evidence="1 2" key="1">
    <citation type="submission" date="2022-01" db="EMBL/GenBank/DDBJ databases">
        <title>Whole genome-based taxonomy of the Shewanellaceae.</title>
        <authorList>
            <person name="Martin-Rodriguez A.J."/>
        </authorList>
    </citation>
    <scope>NUCLEOTIDE SEQUENCE [LARGE SCALE GENOMIC DNA]</scope>
    <source>
        <strain evidence="1 2">DSM 21332</strain>
    </source>
</reference>
<keyword evidence="2" id="KW-1185">Reference proteome</keyword>
<evidence type="ECO:0000313" key="2">
    <source>
        <dbReference type="Proteomes" id="UP001202831"/>
    </source>
</evidence>
<dbReference type="Proteomes" id="UP001202831">
    <property type="component" value="Unassembled WGS sequence"/>
</dbReference>
<name>A0ABT0N4D4_9GAMM</name>
<sequence length="118" mass="13734">MTAITQVYNYTVRVVTQSDVESFDWHTHVEMNHSSEIALDRVYRWHNQGGELALDLGALLIKKQADRPIYYALLHERVNSDNHVLATFKLIQDPNHKDVDVGEVFQHMLTDFQQKISQ</sequence>